<gene>
    <name evidence="4" type="ORF">SAMN05421820_115105</name>
</gene>
<dbReference type="InterPro" id="IPR026341">
    <property type="entry name" value="T9SS_type_B"/>
</dbReference>
<dbReference type="SUPFAM" id="SSF49265">
    <property type="entry name" value="Fibronectin type III"/>
    <property type="match status" value="1"/>
</dbReference>
<dbReference type="OrthoDB" id="355609at2"/>
<dbReference type="CDD" id="cd11304">
    <property type="entry name" value="Cadherin_repeat"/>
    <property type="match status" value="1"/>
</dbReference>
<feature type="signal peptide" evidence="1">
    <location>
        <begin position="1"/>
        <end position="22"/>
    </location>
</feature>
<dbReference type="PROSITE" id="PS51257">
    <property type="entry name" value="PROKAR_LIPOPROTEIN"/>
    <property type="match status" value="1"/>
</dbReference>
<evidence type="ECO:0000256" key="1">
    <source>
        <dbReference type="SAM" id="SignalP"/>
    </source>
</evidence>
<feature type="domain" description="Fibronectin type-III" evidence="3">
    <location>
        <begin position="2141"/>
        <end position="2236"/>
    </location>
</feature>
<protein>
    <submittedName>
        <fullName evidence="4">Gliding motility-associated C-terminal domain-containing protein</fullName>
    </submittedName>
</protein>
<dbReference type="Gene3D" id="2.60.40.10">
    <property type="entry name" value="Immunoglobulins"/>
    <property type="match status" value="8"/>
</dbReference>
<dbReference type="GO" id="GO:0016020">
    <property type="term" value="C:membrane"/>
    <property type="evidence" value="ECO:0007669"/>
    <property type="project" value="InterPro"/>
</dbReference>
<dbReference type="InterPro" id="IPR044016">
    <property type="entry name" value="Big_13"/>
</dbReference>
<dbReference type="InterPro" id="IPR036116">
    <property type="entry name" value="FN3_sf"/>
</dbReference>
<dbReference type="SMART" id="SM00060">
    <property type="entry name" value="FN3"/>
    <property type="match status" value="1"/>
</dbReference>
<evidence type="ECO:0000313" key="4">
    <source>
        <dbReference type="EMBL" id="SDO48283.1"/>
    </source>
</evidence>
<dbReference type="Pfam" id="PF18676">
    <property type="entry name" value="MBG_2"/>
    <property type="match status" value="3"/>
</dbReference>
<dbReference type="PANTHER" id="PTHR34677:SF3">
    <property type="entry name" value="BACTERIAL IG-LIKE DOMAIN-CONTAINING PROTEIN"/>
    <property type="match status" value="1"/>
</dbReference>
<reference evidence="5" key="1">
    <citation type="submission" date="2016-10" db="EMBL/GenBank/DDBJ databases">
        <authorList>
            <person name="Varghese N."/>
            <person name="Submissions S."/>
        </authorList>
    </citation>
    <scope>NUCLEOTIDE SEQUENCE [LARGE SCALE GENOMIC DNA]</scope>
    <source>
        <strain evidence="5">DSM 19110</strain>
    </source>
</reference>
<evidence type="ECO:0000313" key="5">
    <source>
        <dbReference type="Proteomes" id="UP000183200"/>
    </source>
</evidence>
<feature type="domain" description="Cadherin" evidence="2">
    <location>
        <begin position="2580"/>
        <end position="2670"/>
    </location>
</feature>
<dbReference type="GO" id="GO:0007156">
    <property type="term" value="P:homophilic cell adhesion via plasma membrane adhesion molecules"/>
    <property type="evidence" value="ECO:0007669"/>
    <property type="project" value="InterPro"/>
</dbReference>
<dbReference type="PROSITE" id="PS50268">
    <property type="entry name" value="CADHERIN_2"/>
    <property type="match status" value="1"/>
</dbReference>
<dbReference type="Gene3D" id="2.60.40.60">
    <property type="entry name" value="Cadherins"/>
    <property type="match status" value="1"/>
</dbReference>
<dbReference type="PANTHER" id="PTHR34677">
    <property type="match status" value="1"/>
</dbReference>
<dbReference type="CDD" id="cd00063">
    <property type="entry name" value="FN3"/>
    <property type="match status" value="1"/>
</dbReference>
<dbReference type="GO" id="GO:0005509">
    <property type="term" value="F:calcium ion binding"/>
    <property type="evidence" value="ECO:0007669"/>
    <property type="project" value="InterPro"/>
</dbReference>
<organism evidence="4 5">
    <name type="scientific">Pedobacter steynii</name>
    <dbReference type="NCBI Taxonomy" id="430522"/>
    <lineage>
        <taxon>Bacteria</taxon>
        <taxon>Pseudomonadati</taxon>
        <taxon>Bacteroidota</taxon>
        <taxon>Sphingobacteriia</taxon>
        <taxon>Sphingobacteriales</taxon>
        <taxon>Sphingobacteriaceae</taxon>
        <taxon>Pedobacter</taxon>
    </lineage>
</organism>
<name>A0A1H0JXP8_9SPHI</name>
<dbReference type="InterPro" id="IPR003961">
    <property type="entry name" value="FN3_dom"/>
</dbReference>
<dbReference type="EMBL" id="FNGY01000015">
    <property type="protein sequence ID" value="SDO48283.1"/>
    <property type="molecule type" value="Genomic_DNA"/>
</dbReference>
<feature type="chain" id="PRO_5010190545" evidence="1">
    <location>
        <begin position="23"/>
        <end position="2941"/>
    </location>
</feature>
<dbReference type="NCBIfam" id="TIGR04131">
    <property type="entry name" value="Bac_Flav_CTERM"/>
    <property type="match status" value="1"/>
</dbReference>
<dbReference type="PROSITE" id="PS50853">
    <property type="entry name" value="FN3"/>
    <property type="match status" value="1"/>
</dbReference>
<dbReference type="Pfam" id="PF19077">
    <property type="entry name" value="Big_13"/>
    <property type="match status" value="7"/>
</dbReference>
<dbReference type="Pfam" id="PF00041">
    <property type="entry name" value="fn3"/>
    <property type="match status" value="1"/>
</dbReference>
<accession>A0A1H0JXP8</accession>
<keyword evidence="5" id="KW-1185">Reference proteome</keyword>
<proteinExistence type="predicted"/>
<dbReference type="InterPro" id="IPR013783">
    <property type="entry name" value="Ig-like_fold"/>
</dbReference>
<dbReference type="SMART" id="SM00112">
    <property type="entry name" value="CA"/>
    <property type="match status" value="1"/>
</dbReference>
<dbReference type="InterPro" id="IPR002126">
    <property type="entry name" value="Cadherin-like_dom"/>
</dbReference>
<dbReference type="Gene3D" id="3.30.160.710">
    <property type="match status" value="1"/>
</dbReference>
<keyword evidence="1" id="KW-0732">Signal</keyword>
<dbReference type="InterPro" id="IPR041286">
    <property type="entry name" value="MBG_2"/>
</dbReference>
<dbReference type="STRING" id="430522.BFS30_22525"/>
<dbReference type="Pfam" id="PF13585">
    <property type="entry name" value="CHU_C"/>
    <property type="match status" value="1"/>
</dbReference>
<dbReference type="NCBIfam" id="NF033510">
    <property type="entry name" value="Ca_tandemer"/>
    <property type="match status" value="7"/>
</dbReference>
<sequence length="2941" mass="291798">MRYLKTIILLWVSILACLTANAQSANSHTTSAGGGSASLPGGNTLGFTVGEPFITTIGSNPLFTQGLHQTLLTFAVTDVSSPSANAYYKEAGVVLITVTFDQPVLVTGVPELALNSGGKGLYTSGSGTNTLTFTYTVAAGENAADLDYAAIGSLTLAGGSTIQNGLGANAPLTLAVPGTAGSLGANKDIIIDTTLPVAPSTPVLATASDSGIFPSDNITSVVLPVFTGTAEAGATVTLYDTDGTTVLGTGVATGGNWSITVSPALTEGAHTITAKTTDLAGNQGVASTGLVVTIDLTAPTLAITSNVPQLKTGETATITFTFSEDPSTSFTWDGTTGDVVVTGGTLGAISGSGLTRTATFTPTASTNAGTASITVAAATYTDLAGNNGGAGTTPALTFDTSDPVAPSAPVLAAASDSGLSNSDNITNAAAPVFTGTAEAGATVTLYGTDGVTAIGTGIATGGNWSITASAPTDGVHTVTAKATDGAGNVSPASTGLAVTIDTTSPTLAITSNVPQLKTGETATITFTFSEDPSTTFAWDGTTGDVVVTGGTLGAISGAGLTRTATFTPTASTNGGTVSITVAAATYTDIAGNNGGAGTTPALTFDTSDPAAPSAPVLATASDSGFSNTDNITNVTTPVFTGTAEAGSTVTLYDTDGITSIGTGVATGGNWSITASTLTPGVHTITAKATDVAGNVSAASAGLAVTIDTTSPTLAITSNVPQLKSGETATITFTFSEDPGSTFAWDGTTGDVVVTGGTLGAISGTGLTRTATFTPTASTNGGTVSITVAAATYTDVAGNNGGAGTTPALTFDTSNPVAPSTPVLASASDSGVSNSDNITNVVIPVFTGTAEAGSTVTLYDTDGVTSIGTGVATGGNWSITASTLTPGVHTVTAKATDIAGNTGVASSGLNVTIDTTSPTLAITSNVPQLKSGETATITFTFSEDPSTSFAWNGTIGDVVVTGGTLGAISGSGLTRTATFTPTASTNGGTASITVAAATYTDIAGNNGGAGTTPALTFDTSDPVAPSAPVLASASDSGVSNSDNITNVTTPVFTGTAEAGSTVTLYDTDGITSIGTGIATGGNWSITASTLTPGAHTITAKATDAAGNTGAASSGLSVTIDTTSPTLAITSDVPQLKAGETATITFTFSEDPGTTFAWDGSTGDVVVTGGTLAAISGAGLTRTAIFTPTAGTNGGTVSITVAAATYTDVAGNNGGAGTSPALTFDTSNPVAPSTPVLASASDSGISNSDNITNVTTPVFTGTAEAGSTVTLYDTDGITSIGTGIATGGNWSITASTLTPGVHTVTAKATDVAGNTGVASSGLNVTIDTTSPTLAITSNVPQLKSGETATLTFTFSEDPGATFAWDGTTGDVVVTGGTLAAISGTGLTRTATYTPTASTNAGTASITVAAATYTDIAGNNGGAGTTPALTFDTSNPAAPSAPVLASASDSGVSNTDHITNVTTPVFTGTAEAGSTVTLYDTDGTTVIGTGIATGGNWSITASTLAPGVHTVTAKTTDAAGNVSPVSTGLAVTIDTTIPVINSIALADPNPTLATSVIYTVTFSESVSSVQVTDFNLSTTGGTAGTIAGVATADNTVYSITVNAITGSGTIGLNLNNAGTGIMDLAGNAIATGFTGDLYTFDHTAPTLSAVNYVSNNSNPVFAKVGNTATLTFTASETLQTPVVTIGGHAVVPTAAGNNWTAAYTFTSGDADGLVPFNITFSDLIGNAGVPVSTGTGTVTFDKITPTLSAVNIASNNTNPLFAKVGDLVSLTFTSSEALQTPVVTIAGHTVIPTAVGNNWTASYTLSPADAAGLVPYNIAFSDLAGNTGTPVSTGSGSVTFDQSIPTLSAVEISSNNALPFLAIVGNTATLTFTSSEALQTPVVTIAGHTVIPTASGNNWTATYTFTPADPSGLVAYNISFSDQAGNAGTPVSTGSGSVTLDKSVPTLSAVNIVSNHANPTLAKVGNIATLTFTASEVLQTPDVTIAGHSVIPTAAGNNWTATYTFTSADPEGLVAYNIAFSDMAGNAGTPVSTGTGSVTFDKSVPVLSAVNIVSDYSIPTLAKVGNIATLTFTATEALQTPVVTIAGHTVIPTAAGNNWTATYTFTSTDPEGLVAYNIAFSDVTGNAGTPVSTGTGSVTFDRTAPATPSGVTATSGDTQIILNWAANTETDLVNYRILSGTSPNPTTFLANVPAGTTSYTNVGLINGTTYYYRIQAVDQAGNISGLSAEVSTIPKASQSISFNAIAAKTYGDPSFLLGSANSSAGLPATYTAADPTIVAIVGNVATILKAGTTTITASQSGNAFFNAAPNVPQTLTVNTKTLTIVNNSRSKVYGDVLTSGDFTGSITGVQSGDNITLTRNSAGIAATASAGTYPIVATLADPNAKLSNYSVSNPDGTLTVTQKTLSIAASNLSKFYGTASVFAGTEFNAIGLTNGNTVTSVSLSSTGAAATASVAGSDYDIIPTAAVGTGLSNYSIVYTNGKLTVNKKGLIITADAKEKFLGAALPVFTASYLGLANGETSSVLTALPTFTTTATASSPVGPYDINVSGAAAANYAISYQKGILTVKLDAVTNISLAGVPLYENTAAGASAGTLSSTSDNPAATFTYSLVAGTGSTDNASFSISGNQLLSTASLDYETKAVYKVRVRSTTQNNTSLDKELTINLTDVNEIPTLSAIGNQTLCATTATQTVALAGISAGPESGQTTILSVSSTNSSLFESLTAAGTGATGTLSYQLRSGASGTATVTVMVKDNGGVANGGVDSYTRSFLITVNAAPVVAISSNKGTQVSKGDVATLTVTGGTTYVWSNSAGIISGQNTAVLTVRPRETTTYTVTATNINGCSQSQTFTLGVLDDLALIKGTNILSPNGDGFNDKWIIDNIDFYPNNEVKVFDKAGRILYTKKGYDNSWDAMLNGRPLDEGTYYYIIDFGTNRLKFRGFITVIRQN</sequence>
<dbReference type="Proteomes" id="UP000183200">
    <property type="component" value="Unassembled WGS sequence"/>
</dbReference>
<dbReference type="RefSeq" id="WP_083362135.1">
    <property type="nucleotide sequence ID" value="NZ_FNGY01000015.1"/>
</dbReference>
<evidence type="ECO:0000259" key="2">
    <source>
        <dbReference type="PROSITE" id="PS50268"/>
    </source>
</evidence>
<evidence type="ECO:0000259" key="3">
    <source>
        <dbReference type="PROSITE" id="PS50853"/>
    </source>
</evidence>